<evidence type="ECO:0000313" key="5">
    <source>
        <dbReference type="EMBL" id="VYT98651.1"/>
    </source>
</evidence>
<dbReference type="EMBL" id="CACRUT010000011">
    <property type="protein sequence ID" value="VYT98651.1"/>
    <property type="molecule type" value="Genomic_DNA"/>
</dbReference>
<proteinExistence type="predicted"/>
<dbReference type="GO" id="GO:0016829">
    <property type="term" value="F:lyase activity"/>
    <property type="evidence" value="ECO:0007669"/>
    <property type="project" value="UniProtKB-KW"/>
</dbReference>
<reference evidence="5" key="1">
    <citation type="submission" date="2019-11" db="EMBL/GenBank/DDBJ databases">
        <authorList>
            <person name="Feng L."/>
        </authorList>
    </citation>
    <scope>NUCLEOTIDE SEQUENCE</scope>
    <source>
        <strain evidence="5">PclaraLFYP37</strain>
    </source>
</reference>
<evidence type="ECO:0000256" key="3">
    <source>
        <dbReference type="SAM" id="SignalP"/>
    </source>
</evidence>
<organism evidence="5">
    <name type="scientific">Paraprevotella clara</name>
    <dbReference type="NCBI Taxonomy" id="454154"/>
    <lineage>
        <taxon>Bacteria</taxon>
        <taxon>Pseudomonadati</taxon>
        <taxon>Bacteroidota</taxon>
        <taxon>Bacteroidia</taxon>
        <taxon>Bacteroidales</taxon>
        <taxon>Prevotellaceae</taxon>
        <taxon>Paraprevotella</taxon>
    </lineage>
</organism>
<dbReference type="InterPro" id="IPR008397">
    <property type="entry name" value="Alginate_lyase_dom"/>
</dbReference>
<sequence length="1810" mass="198777">MKRRLLLCLFSVALVAGTLYAQEAAFRHPGLLHSEEDFEAVRARLAAGDEHALEALEALRTAPPVNGDHGHNWGVNEYISRGISGQENYMNAYRNAARAYQCALLWKITGDEGYGDVAIDVLNAYRIYNKGLAGNTNVSLIPGFIGYQFINAAEIMRDYKKWPEEDFELFKQYMIDVWFTTAQDFLERRHDTVEREQNWYHYHSNWGLGNALFCVSLGVLCDLPDIYNYGMYWLKEGPGNESLCVTALHPDAFGQGLCGYGWGLIPWFHKDERGPLGYLNQMQESGRDQGHAMAALGLLSYAFESAYNQGDNAFCNLTNTLIPGQAGAAMVAGAAEYVAAYNSGTDDLPYKQNWWMGGLNATGRGQWRPIWQLFINHYENRMGIPMNFCRTMKGIIGMERGGGSYGNNSGGYDHTGFGDLMYSDRPVTAEQTPTILFPVIAGKTETRKYAEIRDVEPGAVLTLSATLPEGESNTGKWTWDDGAAGQQRQVTAEHSGIYRLTYTNTYGIESTQMFSVSVRGEGIKGTLSSTAVYNGQVVEGSEVLMGKGRSLTVSTSYANWNYIESEIWYDENGRQLATGDSYTYTLEDDQEHELIFRLTNQSGVVIEKSFHIIPNENELTHSLPDPDCEKPELWMTDVGGFQKGVSSVSGLSQPYIERKRTASEDGRTCWGQERFNIFQTLEGLKPGKYELGASVIATQQGKSGEAARNYVKDVYLYADGVNKPVASLDGEAGRFTVEFYVGEEGKLTFGAKNMTDQNYAYSANGMNWFAMDNFSLLYLGETDLSVDLSAMRKEADAIREDEVTSELWQQLVGLKESASDGIETAVRYQRVLGEIHLLQVHYEDYKDAYERYKKFVETEGVDDASLKETLELFAAAGSADEVFRAYENLDKAWKAYLPHAGKAVDVSSVLPDGGRLLPSGTDVMFDNRTHWMTDAEGGNYRVFAIDGSDAQRGDATGENMIERYCTGNFLAGQCLIYASVSGLPVGRYVFKAVAQKGTDGGVIELFANDDRSPVTSVKVLRETEVATDVLDQDLTVGVESGLNNACQWVSFADVALEYQSPYMLLEETVAASDTLTYGEDKGGALKKAVDEARVLLVSGEARERMAAYHTLLDAMEQYRLDNASVAHPVDLTVRIQNAGFDIGNTTGWTLTVSDANYPKFSQGVMEFWHTTFDCHQLLTGIPLGNYRVSMQARSDLGTSNKHFRLYVKTTGGLPVSVYSVDKTRADGANTALHLGQNAEDLNAGATVSRIYTDVFVGDGQLTVGAVCDNAGMWCVMNDFVLEYLGVGDDDLRQTWEAQVDVARSLDRELLPQAVETLLDEAVVVDVSSITVDSLGRALSGLMKEIENARSVMVAYEVYRNRKMVAEEIAGNSVPKLSSSLTIFKNNIASAATEAEKAVDVSVVQKACENLESARQRYVIDAEPLNGIAFDMTFKVNNAACNADGGWLNDGTVNFRSLVNTAQNGEYGGGVFYENWIGPGNELKDGKRPIYQAVGSLPNGNYELTAAAFRKVELSSADVADMNVALYLNGQQTDVTSAVLDYFSVKGAVSSRTAEIGLVGGVGNTANWVGLADVKLMYYGSDVSELSEDDSRFDVRDGTYGTVTVRQNLLSGLWNMVCLPFDLSSAQVRKYFEEVKALESVELAGEDCNLNFGNVRDMMAGVPYLVKVAQTVSVQTYEKVTIDADAVSSGATVVSDGAITARLQGTFPKVVSYGDNVYAYEPNVFSKAETGTEIKAFRGYLELEGVFPKRLNLYIDGKQTGVRLVKGADEDAKVNVYTTDGKLVRSAVKQNAALQGLPSGVYVVDGKKCVK</sequence>
<feature type="chain" id="PRO_5026995958" evidence="3">
    <location>
        <begin position="22"/>
        <end position="1810"/>
    </location>
</feature>
<evidence type="ECO:0000259" key="4">
    <source>
        <dbReference type="Pfam" id="PF05426"/>
    </source>
</evidence>
<keyword evidence="2 5" id="KW-0456">Lyase</keyword>
<evidence type="ECO:0000256" key="2">
    <source>
        <dbReference type="ARBA" id="ARBA00023239"/>
    </source>
</evidence>
<name>A0A6N3B482_9BACT</name>
<dbReference type="Gene3D" id="2.60.120.260">
    <property type="entry name" value="Galactose-binding domain-like"/>
    <property type="match status" value="1"/>
</dbReference>
<feature type="domain" description="Alginate lyase" evidence="4">
    <location>
        <begin position="88"/>
        <end position="229"/>
    </location>
</feature>
<feature type="signal peptide" evidence="3">
    <location>
        <begin position="1"/>
        <end position="21"/>
    </location>
</feature>
<dbReference type="RefSeq" id="WP_412443224.1">
    <property type="nucleotide sequence ID" value="NZ_CACRUT010000011.1"/>
</dbReference>
<protein>
    <submittedName>
        <fullName evidence="5">Alginate lyase</fullName>
    </submittedName>
</protein>
<dbReference type="InterPro" id="IPR008929">
    <property type="entry name" value="Chondroitin_lyas"/>
</dbReference>
<dbReference type="Pfam" id="PF05426">
    <property type="entry name" value="Alginate_lyase"/>
    <property type="match status" value="1"/>
</dbReference>
<accession>A0A6N3B482</accession>
<dbReference type="GO" id="GO:0042597">
    <property type="term" value="C:periplasmic space"/>
    <property type="evidence" value="ECO:0007669"/>
    <property type="project" value="InterPro"/>
</dbReference>
<keyword evidence="1 3" id="KW-0732">Signal</keyword>
<dbReference type="Gene3D" id="1.50.10.100">
    <property type="entry name" value="Chondroitin AC/alginate lyase"/>
    <property type="match status" value="1"/>
</dbReference>
<gene>
    <name evidence="5" type="ORF">PCLFYP37_01638</name>
</gene>
<evidence type="ECO:0000256" key="1">
    <source>
        <dbReference type="ARBA" id="ARBA00022729"/>
    </source>
</evidence>
<dbReference type="SUPFAM" id="SSF48230">
    <property type="entry name" value="Chondroitin AC/alginate lyase"/>
    <property type="match status" value="1"/>
</dbReference>